<proteinExistence type="predicted"/>
<dbReference type="STRING" id="1958950.BZK31_03415"/>
<accession>A0A1X0NBN2</accession>
<dbReference type="Proteomes" id="UP000192815">
    <property type="component" value="Unassembled WGS sequence"/>
</dbReference>
<organism evidence="3 4">
    <name type="scientific">Pseudomonas floridensis</name>
    <dbReference type="NCBI Taxonomy" id="1958950"/>
    <lineage>
        <taxon>Bacteria</taxon>
        <taxon>Pseudomonadati</taxon>
        <taxon>Pseudomonadota</taxon>
        <taxon>Gammaproteobacteria</taxon>
        <taxon>Pseudomonadales</taxon>
        <taxon>Pseudomonadaceae</taxon>
        <taxon>Pseudomonas</taxon>
    </lineage>
</organism>
<protein>
    <recommendedName>
        <fullName evidence="2">Tape measure protein N-terminal domain-containing protein</fullName>
    </recommendedName>
</protein>
<evidence type="ECO:0000259" key="2">
    <source>
        <dbReference type="Pfam" id="PF20155"/>
    </source>
</evidence>
<comment type="caution">
    <text evidence="3">The sequence shown here is derived from an EMBL/GenBank/DDBJ whole genome shotgun (WGS) entry which is preliminary data.</text>
</comment>
<dbReference type="InterPro" id="IPR013491">
    <property type="entry name" value="Tape_meas_N"/>
</dbReference>
<name>A0A1X0NBN2_9PSED</name>
<dbReference type="OrthoDB" id="6174294at2"/>
<sequence>MSGSTLRSLIVSVSAETGAYQREMARASRMGQNYFRTVSEGNRQATAGWRSQQAAINAQSAAMSSLASSVGAYVSAMAGALAVGNVLAQADAWNMVNARLKQASTTTEDFAHNQKVLFDLSQLTGTAFRDNAVLFSRSAASMREYGYSSADILKLTEAIALGLQISGTNAAEASSVITQFAQALAQGVLRGNDFVSVNANGDRIMRALATGMGVARRELKGMANDGVLTTEKVVPALIGQLELLRKEYAEMPSPVSAAVTAMGNAFQRWVGDVDGATGTTQGLVKIIMFASENIDTLVRVLAGAAVGVFGRKIASVTESMVAQVAASRAAQSAEIGRARAQLDATSTLARKAAAEVAAARAQVALTRGTDQYTAALSRLRQARLADLQATQAHTAAQIANARATSVLGNATRGLMGFVGGPVGLGVMVATTAASFLLFRDNATKASDAVVDLKKPIADLRKEWEALGAAQQRPILSKLEQEQKQAQQKAAEIVRDMQAIAQGPTGNYRGGQNFEASSYQRAAAAGNFGRGIKGGIDIDTSTQWLIDAVKPTEALKDRLQGLAAEYQATVDRVHAARTQMTELNGIMLQAQTSAQGLGVGLNMIQPPNASLTKEWQKRIEALNDQTAKLKDPSELGAIKRQADKDKLGQTPEGNALLDQAKAAARLLDVTQAEQKAREEAARKAKEASAAAERQARQLEDNYSRTLKTLQEQADVHGRKTELARIEFDTRKGTLSQLDKAKKAELERAAVAVDHLNTQKAFKELMAGVQKQEESLLVATRKRYEELENLRKQGGLSSEQYRQGAESISKASIKDAPEYGGLDASVGGSIGEIVKAAEAEARLKTWHEKQLALQAELHAQKLSGEQEYLDRVFEINQTNQKRLGDIQGAYKVAMFSTFSELSGQAADMVGKIAGEQSSAYKVLFMAQKAFAVASIIMNAQIAAAKAPAEMTVLGGIPVGAALLAAGYANAGMVAGMTLAGMAHDGIDSIPKEGTWLLQKGERVVDGRTNRDLKDFLSRSPMPAGQASSSPQINITIKRDGSDASVDSTQGYEALGQALLATLRAEMPKVARGVIVAEKGQNGLLDPNNRRAG</sequence>
<feature type="region of interest" description="Disordered" evidence="1">
    <location>
        <begin position="630"/>
        <end position="651"/>
    </location>
</feature>
<evidence type="ECO:0000256" key="1">
    <source>
        <dbReference type="SAM" id="MobiDB-lite"/>
    </source>
</evidence>
<evidence type="ECO:0000313" key="3">
    <source>
        <dbReference type="EMBL" id="ORC61370.1"/>
    </source>
</evidence>
<feature type="compositionally biased region" description="Basic and acidic residues" evidence="1">
    <location>
        <begin position="676"/>
        <end position="685"/>
    </location>
</feature>
<reference evidence="4" key="1">
    <citation type="submission" date="2017-02" db="EMBL/GenBank/DDBJ databases">
        <title>Pseudomonas floridae sp. nov., a novel pathogenic bacterial species isolated from tomato.</title>
        <authorList>
            <person name="Timilsina S."/>
            <person name="Vallad G.E."/>
            <person name="Jones J.B."/>
        </authorList>
    </citation>
    <scope>NUCLEOTIDE SEQUENCE [LARGE SCALE GENOMIC DNA]</scope>
    <source>
        <strain evidence="4">GEV388</strain>
    </source>
</reference>
<keyword evidence="4" id="KW-1185">Reference proteome</keyword>
<evidence type="ECO:0000313" key="4">
    <source>
        <dbReference type="Proteomes" id="UP000192815"/>
    </source>
</evidence>
<dbReference type="Pfam" id="PF20155">
    <property type="entry name" value="TMP_3"/>
    <property type="match status" value="1"/>
</dbReference>
<feature type="compositionally biased region" description="Basic and acidic residues" evidence="1">
    <location>
        <begin position="692"/>
        <end position="701"/>
    </location>
</feature>
<dbReference type="RefSeq" id="WP_083181258.1">
    <property type="nucleotide sequence ID" value="NZ_CBCRZR010000003.1"/>
</dbReference>
<feature type="domain" description="Tape measure protein N-terminal" evidence="2">
    <location>
        <begin position="85"/>
        <end position="274"/>
    </location>
</feature>
<dbReference type="AlphaFoldDB" id="A0A1X0NBN2"/>
<feature type="region of interest" description="Disordered" evidence="1">
    <location>
        <begin position="676"/>
        <end position="702"/>
    </location>
</feature>
<gene>
    <name evidence="3" type="ORF">BZK31_03415</name>
</gene>
<dbReference type="EMBL" id="MUIO01000010">
    <property type="protein sequence ID" value="ORC61370.1"/>
    <property type="molecule type" value="Genomic_DNA"/>
</dbReference>
<dbReference type="NCBIfam" id="TIGR02675">
    <property type="entry name" value="tape_meas_nterm"/>
    <property type="match status" value="1"/>
</dbReference>